<proteinExistence type="predicted"/>
<accession>A0ACC1BRE0</accession>
<organism evidence="1 2">
    <name type="scientific">Pistacia atlantica</name>
    <dbReference type="NCBI Taxonomy" id="434234"/>
    <lineage>
        <taxon>Eukaryota</taxon>
        <taxon>Viridiplantae</taxon>
        <taxon>Streptophyta</taxon>
        <taxon>Embryophyta</taxon>
        <taxon>Tracheophyta</taxon>
        <taxon>Spermatophyta</taxon>
        <taxon>Magnoliopsida</taxon>
        <taxon>eudicotyledons</taxon>
        <taxon>Gunneridae</taxon>
        <taxon>Pentapetalae</taxon>
        <taxon>rosids</taxon>
        <taxon>malvids</taxon>
        <taxon>Sapindales</taxon>
        <taxon>Anacardiaceae</taxon>
        <taxon>Pistacia</taxon>
    </lineage>
</organism>
<dbReference type="Proteomes" id="UP001164250">
    <property type="component" value="Chromosome 3"/>
</dbReference>
<evidence type="ECO:0000313" key="2">
    <source>
        <dbReference type="Proteomes" id="UP001164250"/>
    </source>
</evidence>
<evidence type="ECO:0000313" key="1">
    <source>
        <dbReference type="EMBL" id="KAJ0101606.1"/>
    </source>
</evidence>
<gene>
    <name evidence="1" type="ORF">Patl1_05918</name>
</gene>
<sequence length="334" mass="36839">MVFDGFEPNYYTYVGAVSACARISDGRTGKEIHGKIYRSGLELNSHVSNCLINMYGKCGLLRSAQFVFDATLEPNLVSWTSLLSSYCQHGEHVHSLNLFALSRKAGVVVNEFSGASVLGACAALGNLKVGMQVHSLVLKCCLEFDKFIVTGLIKLYSKCGELDMACRVFLEVEQPDLSAWNTFIGGYVQLGKLGEAIDLFVKLYCSGLVPSERTFSCVLGAFADTKDVEAGKQLHSLIIKMGCNSFTFVSNAVLDFYSKCGLLQESMKTFEEMDDHDIVSWNTLISGHVGSGHYGEAIELLKDMLSDGHYLNLYTYSSILRYKPDAVFSFHCEE</sequence>
<name>A0ACC1BRE0_9ROSI</name>
<reference evidence="2" key="1">
    <citation type="journal article" date="2023" name="G3 (Bethesda)">
        <title>Genome assembly and association tests identify interacting loci associated with vigor, precocity, and sex in interspecific pistachio rootstocks.</title>
        <authorList>
            <person name="Palmer W."/>
            <person name="Jacygrad E."/>
            <person name="Sagayaradj S."/>
            <person name="Cavanaugh K."/>
            <person name="Han R."/>
            <person name="Bertier L."/>
            <person name="Beede B."/>
            <person name="Kafkas S."/>
            <person name="Golino D."/>
            <person name="Preece J."/>
            <person name="Michelmore R."/>
        </authorList>
    </citation>
    <scope>NUCLEOTIDE SEQUENCE [LARGE SCALE GENOMIC DNA]</scope>
</reference>
<comment type="caution">
    <text evidence="1">The sequence shown here is derived from an EMBL/GenBank/DDBJ whole genome shotgun (WGS) entry which is preliminary data.</text>
</comment>
<dbReference type="EMBL" id="CM047899">
    <property type="protein sequence ID" value="KAJ0101606.1"/>
    <property type="molecule type" value="Genomic_DNA"/>
</dbReference>
<keyword evidence="2" id="KW-1185">Reference proteome</keyword>
<protein>
    <submittedName>
        <fullName evidence="1">Uncharacterized protein</fullName>
    </submittedName>
</protein>